<feature type="transmembrane region" description="Helical" evidence="6">
    <location>
        <begin position="349"/>
        <end position="371"/>
    </location>
</feature>
<dbReference type="InterPro" id="IPR011701">
    <property type="entry name" value="MFS"/>
</dbReference>
<feature type="transmembrane region" description="Helical" evidence="6">
    <location>
        <begin position="67"/>
        <end position="87"/>
    </location>
</feature>
<dbReference type="InterPro" id="IPR050189">
    <property type="entry name" value="MFS_Efflux_Transporters"/>
</dbReference>
<keyword evidence="2" id="KW-1003">Cell membrane</keyword>
<dbReference type="Pfam" id="PF07690">
    <property type="entry name" value="MFS_1"/>
    <property type="match status" value="1"/>
</dbReference>
<dbReference type="CDD" id="cd17324">
    <property type="entry name" value="MFS_NepI_like"/>
    <property type="match status" value="1"/>
</dbReference>
<dbReference type="Proteomes" id="UP000316801">
    <property type="component" value="Unassembled WGS sequence"/>
</dbReference>
<evidence type="ECO:0000256" key="5">
    <source>
        <dbReference type="ARBA" id="ARBA00023136"/>
    </source>
</evidence>
<feature type="transmembrane region" description="Helical" evidence="6">
    <location>
        <begin position="319"/>
        <end position="337"/>
    </location>
</feature>
<evidence type="ECO:0000313" key="8">
    <source>
        <dbReference type="EMBL" id="TRL42329.1"/>
    </source>
</evidence>
<dbReference type="AlphaFoldDB" id="A0A549THD9"/>
<dbReference type="RefSeq" id="WP_142880736.1">
    <property type="nucleotide sequence ID" value="NZ_VJMG01000006.1"/>
</dbReference>
<proteinExistence type="predicted"/>
<keyword evidence="4 6" id="KW-1133">Transmembrane helix</keyword>
<evidence type="ECO:0000256" key="6">
    <source>
        <dbReference type="SAM" id="Phobius"/>
    </source>
</evidence>
<keyword evidence="9" id="KW-1185">Reference proteome</keyword>
<evidence type="ECO:0000256" key="2">
    <source>
        <dbReference type="ARBA" id="ARBA00022475"/>
    </source>
</evidence>
<dbReference type="SUPFAM" id="SSF103473">
    <property type="entry name" value="MFS general substrate transporter"/>
    <property type="match status" value="1"/>
</dbReference>
<feature type="transmembrane region" description="Helical" evidence="6">
    <location>
        <begin position="119"/>
        <end position="140"/>
    </location>
</feature>
<name>A0A549THD9_9HYPH</name>
<evidence type="ECO:0000259" key="7">
    <source>
        <dbReference type="PROSITE" id="PS50850"/>
    </source>
</evidence>
<organism evidence="8 9">
    <name type="scientific">Rhizobium straminoryzae</name>
    <dbReference type="NCBI Taxonomy" id="1387186"/>
    <lineage>
        <taxon>Bacteria</taxon>
        <taxon>Pseudomonadati</taxon>
        <taxon>Pseudomonadota</taxon>
        <taxon>Alphaproteobacteria</taxon>
        <taxon>Hyphomicrobiales</taxon>
        <taxon>Rhizobiaceae</taxon>
        <taxon>Rhizobium/Agrobacterium group</taxon>
        <taxon>Rhizobium</taxon>
    </lineage>
</organism>
<dbReference type="GO" id="GO:0005886">
    <property type="term" value="C:plasma membrane"/>
    <property type="evidence" value="ECO:0007669"/>
    <property type="project" value="UniProtKB-SubCell"/>
</dbReference>
<feature type="transmembrane region" description="Helical" evidence="6">
    <location>
        <begin position="263"/>
        <end position="283"/>
    </location>
</feature>
<feature type="transmembrane region" description="Helical" evidence="6">
    <location>
        <begin position="223"/>
        <end position="243"/>
    </location>
</feature>
<evidence type="ECO:0000256" key="3">
    <source>
        <dbReference type="ARBA" id="ARBA00022692"/>
    </source>
</evidence>
<feature type="domain" description="Major facilitator superfamily (MFS) profile" evidence="7">
    <location>
        <begin position="28"/>
        <end position="402"/>
    </location>
</feature>
<keyword evidence="3 6" id="KW-0812">Transmembrane</keyword>
<gene>
    <name evidence="8" type="ORF">FNA46_02345</name>
</gene>
<feature type="transmembrane region" description="Helical" evidence="6">
    <location>
        <begin position="290"/>
        <end position="313"/>
    </location>
</feature>
<feature type="transmembrane region" description="Helical" evidence="6">
    <location>
        <begin position="152"/>
        <end position="176"/>
    </location>
</feature>
<feature type="transmembrane region" description="Helical" evidence="6">
    <location>
        <begin position="377"/>
        <end position="400"/>
    </location>
</feature>
<dbReference type="InterPro" id="IPR020846">
    <property type="entry name" value="MFS_dom"/>
</dbReference>
<dbReference type="EMBL" id="VJMG01000006">
    <property type="protein sequence ID" value="TRL42329.1"/>
    <property type="molecule type" value="Genomic_DNA"/>
</dbReference>
<dbReference type="PROSITE" id="PS50850">
    <property type="entry name" value="MFS"/>
    <property type="match status" value="1"/>
</dbReference>
<accession>A0A549THD9</accession>
<evidence type="ECO:0000256" key="1">
    <source>
        <dbReference type="ARBA" id="ARBA00004651"/>
    </source>
</evidence>
<keyword evidence="5 6" id="KW-0472">Membrane</keyword>
<sequence length="403" mass="41791">MVGDTSHAIATTQQPAGGGTRKTAAWSGVFALSLAAFALIASEFLPVSLLTPIASNLAVTEGQAGQAISVSGFFAVITSLVIASVMGRADRKTMLLALTGVMMISGTVVALAPNYATLMIGRALIGIVIGGFWSMSAATAMRLVSPSQVPRALSVLNGGNALATVVAAPLGSYLGALIGWRWTFFTVVPVALLVLVWLLVSLPPMPMERGRAQISPLKLLRRPVVAIGMLGVGLFFMGQFTLFTYLRPYLEGSVRVNVETLSLLLLLIGVMGVFGTVVIGFVLSRAPRLVLVVIPALMALVGLALVFSAASLAVTATLLAIWGFLATAAPVAWWTWLTRTLPDDTEAGGGLMVAVIQLAITAGAAFGGLLFDAYGFSTTFMVAAALLLLAAMTAAAPAWIGQR</sequence>
<feature type="transmembrane region" description="Helical" evidence="6">
    <location>
        <begin position="94"/>
        <end position="113"/>
    </location>
</feature>
<feature type="transmembrane region" description="Helical" evidence="6">
    <location>
        <begin position="182"/>
        <end position="202"/>
    </location>
</feature>
<dbReference type="GO" id="GO:0022857">
    <property type="term" value="F:transmembrane transporter activity"/>
    <property type="evidence" value="ECO:0007669"/>
    <property type="project" value="InterPro"/>
</dbReference>
<comment type="subcellular location">
    <subcellularLocation>
        <location evidence="1">Cell membrane</location>
        <topology evidence="1">Multi-pass membrane protein</topology>
    </subcellularLocation>
</comment>
<dbReference type="InterPro" id="IPR036259">
    <property type="entry name" value="MFS_trans_sf"/>
</dbReference>
<dbReference type="PANTHER" id="PTHR43124:SF5">
    <property type="entry name" value="PURINE RIBONUCLEOSIDE EFFLUX PUMP NEPI"/>
    <property type="match status" value="1"/>
</dbReference>
<dbReference type="PANTHER" id="PTHR43124">
    <property type="entry name" value="PURINE EFFLUX PUMP PBUE"/>
    <property type="match status" value="1"/>
</dbReference>
<dbReference type="Gene3D" id="1.20.1250.20">
    <property type="entry name" value="MFS general substrate transporter like domains"/>
    <property type="match status" value="1"/>
</dbReference>
<evidence type="ECO:0000256" key="4">
    <source>
        <dbReference type="ARBA" id="ARBA00022989"/>
    </source>
</evidence>
<protein>
    <submittedName>
        <fullName evidence="8">MFS transporter</fullName>
    </submittedName>
</protein>
<evidence type="ECO:0000313" key="9">
    <source>
        <dbReference type="Proteomes" id="UP000316801"/>
    </source>
</evidence>
<reference evidence="8 9" key="1">
    <citation type="submission" date="2019-07" db="EMBL/GenBank/DDBJ databases">
        <title>Ln-dependent methylotrophs.</title>
        <authorList>
            <person name="Tani A."/>
        </authorList>
    </citation>
    <scope>NUCLEOTIDE SEQUENCE [LARGE SCALE GENOMIC DNA]</scope>
    <source>
        <strain evidence="8 9">SM12</strain>
    </source>
</reference>
<comment type="caution">
    <text evidence="8">The sequence shown here is derived from an EMBL/GenBank/DDBJ whole genome shotgun (WGS) entry which is preliminary data.</text>
</comment>
<feature type="transmembrane region" description="Helical" evidence="6">
    <location>
        <begin position="24"/>
        <end position="47"/>
    </location>
</feature>